<dbReference type="InterPro" id="IPR003400">
    <property type="entry name" value="ExbD"/>
</dbReference>
<reference evidence="9" key="1">
    <citation type="submission" date="2021-04" db="EMBL/GenBank/DDBJ databases">
        <title>Pseudaminobacter soli sp. nov., isolated from paddy soil contaminated by heavy metals.</title>
        <authorList>
            <person name="Zhang K."/>
        </authorList>
    </citation>
    <scope>NUCLEOTIDE SEQUENCE</scope>
    <source>
        <strain evidence="9">19-2017</strain>
    </source>
</reference>
<evidence type="ECO:0000256" key="2">
    <source>
        <dbReference type="ARBA" id="ARBA00005811"/>
    </source>
</evidence>
<evidence type="ECO:0000313" key="10">
    <source>
        <dbReference type="Proteomes" id="UP000680348"/>
    </source>
</evidence>
<keyword evidence="3" id="KW-1003">Cell membrane</keyword>
<keyword evidence="5 8" id="KW-1133">Transmembrane helix</keyword>
<dbReference type="GO" id="GO:0015031">
    <property type="term" value="P:protein transport"/>
    <property type="evidence" value="ECO:0007669"/>
    <property type="project" value="UniProtKB-KW"/>
</dbReference>
<dbReference type="RefSeq" id="WP_188255684.1">
    <property type="nucleotide sequence ID" value="NZ_JABVCF010000008.1"/>
</dbReference>
<sequence length="147" mass="15420">MAGGTQRILPPPPRRWRPSFVLTSLIDIIFLLVIFFMVSSQIVPYSVLPIGPLAGGGTQHETVPQTPAGPPAVAVRILQGRVVIGGDTVEIANLPRALAELKSRGVTSILLLPGASATVQDVVTALEASKDAELANVTVLGRGGQRR</sequence>
<evidence type="ECO:0000256" key="8">
    <source>
        <dbReference type="SAM" id="Phobius"/>
    </source>
</evidence>
<dbReference type="GO" id="GO:0005886">
    <property type="term" value="C:plasma membrane"/>
    <property type="evidence" value="ECO:0007669"/>
    <property type="project" value="UniProtKB-SubCell"/>
</dbReference>
<comment type="caution">
    <text evidence="9">The sequence shown here is derived from an EMBL/GenBank/DDBJ whole genome shotgun (WGS) entry which is preliminary data.</text>
</comment>
<evidence type="ECO:0000313" key="9">
    <source>
        <dbReference type="EMBL" id="MBS3650130.1"/>
    </source>
</evidence>
<keyword evidence="7" id="KW-0653">Protein transport</keyword>
<evidence type="ECO:0000256" key="4">
    <source>
        <dbReference type="ARBA" id="ARBA00022692"/>
    </source>
</evidence>
<gene>
    <name evidence="9" type="ORF">KEU06_16070</name>
</gene>
<keyword evidence="6 8" id="KW-0472">Membrane</keyword>
<evidence type="ECO:0000256" key="6">
    <source>
        <dbReference type="ARBA" id="ARBA00023136"/>
    </source>
</evidence>
<organism evidence="9 10">
    <name type="scientific">Pseudaminobacter soli</name>
    <name type="common">ex Zhang et al. 2022</name>
    <dbReference type="NCBI Taxonomy" id="2831468"/>
    <lineage>
        <taxon>Bacteria</taxon>
        <taxon>Pseudomonadati</taxon>
        <taxon>Pseudomonadota</taxon>
        <taxon>Alphaproteobacteria</taxon>
        <taxon>Hyphomicrobiales</taxon>
        <taxon>Phyllobacteriaceae</taxon>
        <taxon>Pseudaminobacter</taxon>
    </lineage>
</organism>
<evidence type="ECO:0000256" key="5">
    <source>
        <dbReference type="ARBA" id="ARBA00022989"/>
    </source>
</evidence>
<accession>A0A942E3X5</accession>
<dbReference type="EMBL" id="JAGWCR010000008">
    <property type="protein sequence ID" value="MBS3650130.1"/>
    <property type="molecule type" value="Genomic_DNA"/>
</dbReference>
<dbReference type="Pfam" id="PF02472">
    <property type="entry name" value="ExbD"/>
    <property type="match status" value="1"/>
</dbReference>
<dbReference type="GO" id="GO:0022857">
    <property type="term" value="F:transmembrane transporter activity"/>
    <property type="evidence" value="ECO:0007669"/>
    <property type="project" value="InterPro"/>
</dbReference>
<comment type="subcellular location">
    <subcellularLocation>
        <location evidence="1">Cell membrane</location>
        <topology evidence="1">Single-pass membrane protein</topology>
    </subcellularLocation>
    <subcellularLocation>
        <location evidence="7">Cell membrane</location>
        <topology evidence="7">Single-pass type II membrane protein</topology>
    </subcellularLocation>
</comment>
<keyword evidence="7" id="KW-0813">Transport</keyword>
<keyword evidence="4 7" id="KW-0812">Transmembrane</keyword>
<protein>
    <submittedName>
        <fullName evidence="9">Biopolymer transporter ExbD</fullName>
    </submittedName>
</protein>
<keyword evidence="10" id="KW-1185">Reference proteome</keyword>
<feature type="transmembrane region" description="Helical" evidence="8">
    <location>
        <begin position="20"/>
        <end position="38"/>
    </location>
</feature>
<evidence type="ECO:0000256" key="1">
    <source>
        <dbReference type="ARBA" id="ARBA00004162"/>
    </source>
</evidence>
<dbReference type="Proteomes" id="UP000680348">
    <property type="component" value="Unassembled WGS sequence"/>
</dbReference>
<proteinExistence type="inferred from homology"/>
<name>A0A942E3X5_9HYPH</name>
<comment type="similarity">
    <text evidence="2 7">Belongs to the ExbD/TolR family.</text>
</comment>
<evidence type="ECO:0000256" key="3">
    <source>
        <dbReference type="ARBA" id="ARBA00022475"/>
    </source>
</evidence>
<evidence type="ECO:0000256" key="7">
    <source>
        <dbReference type="RuleBase" id="RU003879"/>
    </source>
</evidence>
<dbReference type="AlphaFoldDB" id="A0A942E3X5"/>